<evidence type="ECO:0000313" key="2">
    <source>
        <dbReference type="Proteomes" id="UP000719412"/>
    </source>
</evidence>
<dbReference type="Proteomes" id="UP000719412">
    <property type="component" value="Unassembled WGS sequence"/>
</dbReference>
<proteinExistence type="predicted"/>
<keyword evidence="2" id="KW-1185">Reference proteome</keyword>
<evidence type="ECO:0000313" key="1">
    <source>
        <dbReference type="EMBL" id="KAH0819217.1"/>
    </source>
</evidence>
<comment type="caution">
    <text evidence="1">The sequence shown here is derived from an EMBL/GenBank/DDBJ whole genome shotgun (WGS) entry which is preliminary data.</text>
</comment>
<organism evidence="1 2">
    <name type="scientific">Tenebrio molitor</name>
    <name type="common">Yellow mealworm beetle</name>
    <dbReference type="NCBI Taxonomy" id="7067"/>
    <lineage>
        <taxon>Eukaryota</taxon>
        <taxon>Metazoa</taxon>
        <taxon>Ecdysozoa</taxon>
        <taxon>Arthropoda</taxon>
        <taxon>Hexapoda</taxon>
        <taxon>Insecta</taxon>
        <taxon>Pterygota</taxon>
        <taxon>Neoptera</taxon>
        <taxon>Endopterygota</taxon>
        <taxon>Coleoptera</taxon>
        <taxon>Polyphaga</taxon>
        <taxon>Cucujiformia</taxon>
        <taxon>Tenebrionidae</taxon>
        <taxon>Tenebrio</taxon>
    </lineage>
</organism>
<sequence>MVLRDNQIRLFDKHLAVEDVVIPSHTIGFIDVYSPETYDGDVYVEATTRQQPDHEYSIPGCITSTGGVISVRNAADSNLVFRAIVGSRTSM</sequence>
<accession>A0A8J6LHK3</accession>
<protein>
    <submittedName>
        <fullName evidence="1">Uncharacterized protein</fullName>
    </submittedName>
</protein>
<name>A0A8J6LHK3_TENMO</name>
<gene>
    <name evidence="1" type="ORF">GEV33_003574</name>
</gene>
<dbReference type="AlphaFoldDB" id="A0A8J6LHK3"/>
<reference evidence="1" key="1">
    <citation type="journal article" date="2020" name="J Insects Food Feed">
        <title>The yellow mealworm (Tenebrio molitor) genome: a resource for the emerging insects as food and feed industry.</title>
        <authorList>
            <person name="Eriksson T."/>
            <person name="Andere A."/>
            <person name="Kelstrup H."/>
            <person name="Emery V."/>
            <person name="Picard C."/>
        </authorList>
    </citation>
    <scope>NUCLEOTIDE SEQUENCE</scope>
    <source>
        <strain evidence="1">Stoneville</strain>
        <tissue evidence="1">Whole head</tissue>
    </source>
</reference>
<dbReference type="EMBL" id="JABDTM020015196">
    <property type="protein sequence ID" value="KAH0819217.1"/>
    <property type="molecule type" value="Genomic_DNA"/>
</dbReference>
<reference evidence="1" key="2">
    <citation type="submission" date="2021-08" db="EMBL/GenBank/DDBJ databases">
        <authorList>
            <person name="Eriksson T."/>
        </authorList>
    </citation>
    <scope>NUCLEOTIDE SEQUENCE</scope>
    <source>
        <strain evidence="1">Stoneville</strain>
        <tissue evidence="1">Whole head</tissue>
    </source>
</reference>